<evidence type="ECO:0000256" key="1">
    <source>
        <dbReference type="ARBA" id="ARBA00001974"/>
    </source>
</evidence>
<sequence>MSTQSKGELVDLLGIGFGPSNLALAIAVHEHNGSGEAPLRAAFHERQPRFGWHRDMLIDDSTMQISYLKDLVTLRNPTSSFSFVAYLHEKGRLIDFINHQVIYPSRVEFHDYLEWSAARFADQVEYGSEVTAIHPVLTDDRVTALDVHAVSEDGVTVRRARNVVLATGLSACLPDGVERGDRIWHSGELLGRVAGLGDARPKRLAVVGAGQSAAEVTEYLHRTFTDAEVYSVFSRYGYSAADDSPFANRIFDPAAVDEFFTSDTDVRQMLLDYHAGTNYAVVDRDLINELYRRSYHERVTGRRRLRFLNVSRPRRVTPTADGVRLDIEHLPTRTTTALDVDYVVFATGYRPSRPDRLLDALEPWLRRAEHDELVVGRDYRVLTDGRMSAGVYVQGATEHLHGISSSLLSTSCVRAGEIAESVVEAVRRTEPMATGSVPRGSGQPRQVLGS</sequence>
<evidence type="ECO:0000313" key="18">
    <source>
        <dbReference type="Proteomes" id="UP001595833"/>
    </source>
</evidence>
<dbReference type="Proteomes" id="UP001595833">
    <property type="component" value="Unassembled WGS sequence"/>
</dbReference>
<keyword evidence="10" id="KW-0503">Monooxygenase</keyword>
<evidence type="ECO:0000313" key="17">
    <source>
        <dbReference type="EMBL" id="MFC5060353.1"/>
    </source>
</evidence>
<reference evidence="18" key="1">
    <citation type="journal article" date="2019" name="Int. J. Syst. Evol. Microbiol.">
        <title>The Global Catalogue of Microorganisms (GCM) 10K type strain sequencing project: providing services to taxonomists for standard genome sequencing and annotation.</title>
        <authorList>
            <consortium name="The Broad Institute Genomics Platform"/>
            <consortium name="The Broad Institute Genome Sequencing Center for Infectious Disease"/>
            <person name="Wu L."/>
            <person name="Ma J."/>
        </authorList>
    </citation>
    <scope>NUCLEOTIDE SEQUENCE [LARGE SCALE GENOMIC DNA]</scope>
    <source>
        <strain evidence="18">KCTC 12848</strain>
    </source>
</reference>
<evidence type="ECO:0000256" key="4">
    <source>
        <dbReference type="ARBA" id="ARBA00013076"/>
    </source>
</evidence>
<evidence type="ECO:0000256" key="12">
    <source>
        <dbReference type="ARBA" id="ARBA00031158"/>
    </source>
</evidence>
<dbReference type="InterPro" id="IPR036188">
    <property type="entry name" value="FAD/NAD-bd_sf"/>
</dbReference>
<protein>
    <recommendedName>
        <fullName evidence="5">L-lysine N6-monooxygenase MbtG</fullName>
        <ecNumber evidence="4">1.14.13.59</ecNumber>
    </recommendedName>
    <alternativeName>
        <fullName evidence="14">Lysine 6-N-hydroxylase</fullName>
    </alternativeName>
    <alternativeName>
        <fullName evidence="13">Lysine N6-hydroxylase</fullName>
    </alternativeName>
    <alternativeName>
        <fullName evidence="11">Lysine-N-oxygenase</fullName>
    </alternativeName>
    <alternativeName>
        <fullName evidence="12">Mycobactin synthase protein G</fullName>
    </alternativeName>
</protein>
<comment type="pathway">
    <text evidence="2">Siderophore biosynthesis.</text>
</comment>
<dbReference type="Gene3D" id="3.50.50.60">
    <property type="entry name" value="FAD/NAD(P)-binding domain"/>
    <property type="match status" value="1"/>
</dbReference>
<dbReference type="PANTHER" id="PTHR42802:SF1">
    <property type="entry name" value="L-ORNITHINE N(5)-MONOOXYGENASE"/>
    <property type="match status" value="1"/>
</dbReference>
<evidence type="ECO:0000256" key="9">
    <source>
        <dbReference type="ARBA" id="ARBA00023002"/>
    </source>
</evidence>
<comment type="caution">
    <text evidence="17">The sequence shown here is derived from an EMBL/GenBank/DDBJ whole genome shotgun (WGS) entry which is preliminary data.</text>
</comment>
<keyword evidence="18" id="KW-1185">Reference proteome</keyword>
<accession>A0ABV9YC89</accession>
<dbReference type="RefSeq" id="WP_344037323.1">
    <property type="nucleotide sequence ID" value="NZ_BAAAKE010000007.1"/>
</dbReference>
<keyword evidence="9" id="KW-0560">Oxidoreductase</keyword>
<keyword evidence="7" id="KW-0274">FAD</keyword>
<dbReference type="PRINTS" id="PR00368">
    <property type="entry name" value="FADPNR"/>
</dbReference>
<dbReference type="Pfam" id="PF13434">
    <property type="entry name" value="Lys_Orn_oxgnase"/>
    <property type="match status" value="1"/>
</dbReference>
<evidence type="ECO:0000256" key="15">
    <source>
        <dbReference type="ARBA" id="ARBA00048407"/>
    </source>
</evidence>
<dbReference type="SUPFAM" id="SSF51905">
    <property type="entry name" value="FAD/NAD(P)-binding domain"/>
    <property type="match status" value="2"/>
</dbReference>
<evidence type="ECO:0000256" key="6">
    <source>
        <dbReference type="ARBA" id="ARBA00022630"/>
    </source>
</evidence>
<evidence type="ECO:0000256" key="11">
    <source>
        <dbReference type="ARBA" id="ARBA00029939"/>
    </source>
</evidence>
<gene>
    <name evidence="17" type="ORF">ACFPFM_42145</name>
</gene>
<evidence type="ECO:0000256" key="8">
    <source>
        <dbReference type="ARBA" id="ARBA00022857"/>
    </source>
</evidence>
<evidence type="ECO:0000256" key="10">
    <source>
        <dbReference type="ARBA" id="ARBA00023033"/>
    </source>
</evidence>
<dbReference type="InterPro" id="IPR025700">
    <property type="entry name" value="Lys/Orn_oxygenase"/>
</dbReference>
<keyword evidence="6" id="KW-0285">Flavoprotein</keyword>
<comment type="cofactor">
    <cofactor evidence="1">
        <name>FAD</name>
        <dbReference type="ChEBI" id="CHEBI:57692"/>
    </cofactor>
</comment>
<evidence type="ECO:0000256" key="3">
    <source>
        <dbReference type="ARBA" id="ARBA00007588"/>
    </source>
</evidence>
<organism evidence="17 18">
    <name type="scientific">Saccharothrix xinjiangensis</name>
    <dbReference type="NCBI Taxonomy" id="204798"/>
    <lineage>
        <taxon>Bacteria</taxon>
        <taxon>Bacillati</taxon>
        <taxon>Actinomycetota</taxon>
        <taxon>Actinomycetes</taxon>
        <taxon>Pseudonocardiales</taxon>
        <taxon>Pseudonocardiaceae</taxon>
        <taxon>Saccharothrix</taxon>
    </lineage>
</organism>
<keyword evidence="8" id="KW-0521">NADP</keyword>
<dbReference type="EMBL" id="JBHSJB010000053">
    <property type="protein sequence ID" value="MFC5060353.1"/>
    <property type="molecule type" value="Genomic_DNA"/>
</dbReference>
<evidence type="ECO:0000256" key="2">
    <source>
        <dbReference type="ARBA" id="ARBA00004924"/>
    </source>
</evidence>
<evidence type="ECO:0000256" key="16">
    <source>
        <dbReference type="SAM" id="MobiDB-lite"/>
    </source>
</evidence>
<comment type="similarity">
    <text evidence="3">Belongs to the lysine N(6)-hydroxylase/L-ornithine N(5)-oxygenase family.</text>
</comment>
<evidence type="ECO:0000256" key="13">
    <source>
        <dbReference type="ARBA" id="ARBA00032493"/>
    </source>
</evidence>
<evidence type="ECO:0000256" key="5">
    <source>
        <dbReference type="ARBA" id="ARBA00016406"/>
    </source>
</evidence>
<proteinExistence type="inferred from homology"/>
<dbReference type="PRINTS" id="PR00411">
    <property type="entry name" value="PNDRDTASEI"/>
</dbReference>
<evidence type="ECO:0000256" key="14">
    <source>
        <dbReference type="ARBA" id="ARBA00032738"/>
    </source>
</evidence>
<dbReference type="PANTHER" id="PTHR42802">
    <property type="entry name" value="MONOOXYGENASE"/>
    <property type="match status" value="1"/>
</dbReference>
<dbReference type="EC" id="1.14.13.59" evidence="4"/>
<name>A0ABV9YC89_9PSEU</name>
<comment type="catalytic activity">
    <reaction evidence="15">
        <text>L-lysine + NADPH + O2 = N(6)-hydroxy-L-lysine + NADP(+) + H2O</text>
        <dbReference type="Rhea" id="RHEA:23228"/>
        <dbReference type="ChEBI" id="CHEBI:15377"/>
        <dbReference type="ChEBI" id="CHEBI:15379"/>
        <dbReference type="ChEBI" id="CHEBI:32551"/>
        <dbReference type="ChEBI" id="CHEBI:57783"/>
        <dbReference type="ChEBI" id="CHEBI:57820"/>
        <dbReference type="ChEBI" id="CHEBI:58349"/>
        <dbReference type="EC" id="1.14.13.59"/>
    </reaction>
</comment>
<feature type="region of interest" description="Disordered" evidence="16">
    <location>
        <begin position="430"/>
        <end position="450"/>
    </location>
</feature>
<evidence type="ECO:0000256" key="7">
    <source>
        <dbReference type="ARBA" id="ARBA00022827"/>
    </source>
</evidence>